<keyword evidence="3" id="KW-1185">Reference proteome</keyword>
<sequence length="206" mass="21902">MHLLLLTTTLAFLRGIAAQNGVRGTLVGCDAEAFVDGTEVELTVGNLFPRLAQFYLREHGKSITSFAVEIPSTMTPDRGEAAQTVINNFTNVLQGDITGFFGSGTPTCNLGDLTKGAGPTRKMKRGLEKRQNLPTLTNGQKIDLPGGLALTVFAFFVETVPNVAIPNVNPFDLAQASMQGVANTVGNTGLTRAIRNSNVLPMYSTS</sequence>
<evidence type="ECO:0000313" key="3">
    <source>
        <dbReference type="Proteomes" id="UP000799772"/>
    </source>
</evidence>
<proteinExistence type="predicted"/>
<evidence type="ECO:0000313" key="2">
    <source>
        <dbReference type="EMBL" id="KAF2095674.1"/>
    </source>
</evidence>
<keyword evidence="1" id="KW-0732">Signal</keyword>
<dbReference type="Proteomes" id="UP000799772">
    <property type="component" value="Unassembled WGS sequence"/>
</dbReference>
<accession>A0A9P4IB41</accession>
<reference evidence="2" key="1">
    <citation type="journal article" date="2020" name="Stud. Mycol.">
        <title>101 Dothideomycetes genomes: a test case for predicting lifestyles and emergence of pathogens.</title>
        <authorList>
            <person name="Haridas S."/>
            <person name="Albert R."/>
            <person name="Binder M."/>
            <person name="Bloem J."/>
            <person name="Labutti K."/>
            <person name="Salamov A."/>
            <person name="Andreopoulos B."/>
            <person name="Baker S."/>
            <person name="Barry K."/>
            <person name="Bills G."/>
            <person name="Bluhm B."/>
            <person name="Cannon C."/>
            <person name="Castanera R."/>
            <person name="Culley D."/>
            <person name="Daum C."/>
            <person name="Ezra D."/>
            <person name="Gonzalez J."/>
            <person name="Henrissat B."/>
            <person name="Kuo A."/>
            <person name="Liang C."/>
            <person name="Lipzen A."/>
            <person name="Lutzoni F."/>
            <person name="Magnuson J."/>
            <person name="Mondo S."/>
            <person name="Nolan M."/>
            <person name="Ohm R."/>
            <person name="Pangilinan J."/>
            <person name="Park H.-J."/>
            <person name="Ramirez L."/>
            <person name="Alfaro M."/>
            <person name="Sun H."/>
            <person name="Tritt A."/>
            <person name="Yoshinaga Y."/>
            <person name="Zwiers L.-H."/>
            <person name="Turgeon B."/>
            <person name="Goodwin S."/>
            <person name="Spatafora J."/>
            <person name="Crous P."/>
            <person name="Grigoriev I."/>
        </authorList>
    </citation>
    <scope>NUCLEOTIDE SEQUENCE</scope>
    <source>
        <strain evidence="2">CBS 133067</strain>
    </source>
</reference>
<name>A0A9P4IB41_9PEZI</name>
<evidence type="ECO:0000256" key="1">
    <source>
        <dbReference type="SAM" id="SignalP"/>
    </source>
</evidence>
<feature type="chain" id="PRO_5040435000" evidence="1">
    <location>
        <begin position="19"/>
        <end position="206"/>
    </location>
</feature>
<gene>
    <name evidence="2" type="ORF">NA57DRAFT_79387</name>
</gene>
<comment type="caution">
    <text evidence="2">The sequence shown here is derived from an EMBL/GenBank/DDBJ whole genome shotgun (WGS) entry which is preliminary data.</text>
</comment>
<dbReference type="EMBL" id="ML978131">
    <property type="protein sequence ID" value="KAF2095674.1"/>
    <property type="molecule type" value="Genomic_DNA"/>
</dbReference>
<feature type="signal peptide" evidence="1">
    <location>
        <begin position="1"/>
        <end position="18"/>
    </location>
</feature>
<dbReference type="AlphaFoldDB" id="A0A9P4IB41"/>
<organism evidence="2 3">
    <name type="scientific">Rhizodiscina lignyota</name>
    <dbReference type="NCBI Taxonomy" id="1504668"/>
    <lineage>
        <taxon>Eukaryota</taxon>
        <taxon>Fungi</taxon>
        <taxon>Dikarya</taxon>
        <taxon>Ascomycota</taxon>
        <taxon>Pezizomycotina</taxon>
        <taxon>Dothideomycetes</taxon>
        <taxon>Pleosporomycetidae</taxon>
        <taxon>Aulographales</taxon>
        <taxon>Rhizodiscinaceae</taxon>
        <taxon>Rhizodiscina</taxon>
    </lineage>
</organism>
<protein>
    <submittedName>
        <fullName evidence="2">Uncharacterized protein</fullName>
    </submittedName>
</protein>